<organism evidence="2 3">
    <name type="scientific">Phocaeicola dorei</name>
    <dbReference type="NCBI Taxonomy" id="357276"/>
    <lineage>
        <taxon>Bacteria</taxon>
        <taxon>Pseudomonadati</taxon>
        <taxon>Bacteroidota</taxon>
        <taxon>Bacteroidia</taxon>
        <taxon>Bacteroidales</taxon>
        <taxon>Bacteroidaceae</taxon>
        <taxon>Phocaeicola</taxon>
    </lineage>
</organism>
<name>A0AA95C015_9BACT</name>
<proteinExistence type="predicted"/>
<protein>
    <recommendedName>
        <fullName evidence="4">Bacteriocin</fullName>
    </recommendedName>
</protein>
<dbReference type="RefSeq" id="WP_007834175.1">
    <property type="nucleotide sequence ID" value="NZ_BQOA01000001.1"/>
</dbReference>
<dbReference type="Proteomes" id="UP000777173">
    <property type="component" value="Unassembled WGS sequence"/>
</dbReference>
<evidence type="ECO:0000313" key="3">
    <source>
        <dbReference type="Proteomes" id="UP001177934"/>
    </source>
</evidence>
<gene>
    <name evidence="1" type="ORF">KSU80_10070</name>
    <name evidence="2" type="ORF">QNN11_01870</name>
</gene>
<dbReference type="EMBL" id="CP126056">
    <property type="protein sequence ID" value="WHX10317.1"/>
    <property type="molecule type" value="Genomic_DNA"/>
</dbReference>
<dbReference type="Proteomes" id="UP001177934">
    <property type="component" value="Chromosome"/>
</dbReference>
<dbReference type="GeneID" id="93449499"/>
<evidence type="ECO:0000313" key="2">
    <source>
        <dbReference type="EMBL" id="WHX10317.1"/>
    </source>
</evidence>
<evidence type="ECO:0000313" key="1">
    <source>
        <dbReference type="EMBL" id="MBV3123521.1"/>
    </source>
</evidence>
<sequence>MNELTFDELRQIDGGSYEEGRELGHKIGKAFYGACAMYGVYVLFCL</sequence>
<evidence type="ECO:0008006" key="4">
    <source>
        <dbReference type="Google" id="ProtNLM"/>
    </source>
</evidence>
<reference evidence="1" key="1">
    <citation type="submission" date="2021-06" db="EMBL/GenBank/DDBJ databases">
        <title>Collection of gut derived symbiotic bacterial strains cultured from healthy donors.</title>
        <authorList>
            <person name="Lin H."/>
            <person name="Littmann E."/>
            <person name="Pamer E.G."/>
        </authorList>
    </citation>
    <scope>NUCLEOTIDE SEQUENCE</scope>
    <source>
        <strain evidence="1">MSK.5.10</strain>
    </source>
</reference>
<accession>A0AA95C015</accession>
<reference evidence="2" key="2">
    <citation type="journal article" date="2023" name="Nat. Commun.">
        <title>Identification of a novel Human Milk Oligosaccharides utilization cluster in the infant gut commensal Bacteroides dorei.</title>
        <authorList>
            <person name="Kijner S."/>
            <person name="Ennis D."/>
            <person name="Shmorak S."/>
            <person name="Florentin A."/>
            <person name="Yassour M."/>
        </authorList>
    </citation>
    <scope>NUCLEOTIDE SEQUENCE</scope>
    <source>
        <strain evidence="2">2</strain>
    </source>
</reference>
<dbReference type="AlphaFoldDB" id="A0AA95C015"/>
<dbReference type="EMBL" id="JAHOAX010000008">
    <property type="protein sequence ID" value="MBV3123521.1"/>
    <property type="molecule type" value="Genomic_DNA"/>
</dbReference>